<name>A0ABM3QRR8_SPIOL</name>
<evidence type="ECO:0000256" key="1">
    <source>
        <dbReference type="SAM" id="MobiDB-lite"/>
    </source>
</evidence>
<evidence type="ECO:0000313" key="3">
    <source>
        <dbReference type="RefSeq" id="XP_056686035.1"/>
    </source>
</evidence>
<keyword evidence="2" id="KW-1185">Reference proteome</keyword>
<evidence type="ECO:0000313" key="2">
    <source>
        <dbReference type="Proteomes" id="UP000813463"/>
    </source>
</evidence>
<feature type="compositionally biased region" description="Basic and acidic residues" evidence="1">
    <location>
        <begin position="8"/>
        <end position="27"/>
    </location>
</feature>
<dbReference type="GeneID" id="130461828"/>
<dbReference type="RefSeq" id="XP_056686035.1">
    <property type="nucleotide sequence ID" value="XM_056830057.1"/>
</dbReference>
<gene>
    <name evidence="3" type="primary">LOC130461828</name>
</gene>
<reference evidence="3" key="2">
    <citation type="submission" date="2025-08" db="UniProtKB">
        <authorList>
            <consortium name="RefSeq"/>
        </authorList>
    </citation>
    <scope>IDENTIFICATION</scope>
    <source>
        <tissue evidence="3">Leaf</tissue>
    </source>
</reference>
<reference evidence="2" key="1">
    <citation type="journal article" date="2021" name="Nat. Commun.">
        <title>Genomic analyses provide insights into spinach domestication and the genetic basis of agronomic traits.</title>
        <authorList>
            <person name="Cai X."/>
            <person name="Sun X."/>
            <person name="Xu C."/>
            <person name="Sun H."/>
            <person name="Wang X."/>
            <person name="Ge C."/>
            <person name="Zhang Z."/>
            <person name="Wang Q."/>
            <person name="Fei Z."/>
            <person name="Jiao C."/>
            <person name="Wang Q."/>
        </authorList>
    </citation>
    <scope>NUCLEOTIDE SEQUENCE [LARGE SCALE GENOMIC DNA]</scope>
    <source>
        <strain evidence="2">cv. Varoflay</strain>
    </source>
</reference>
<sequence length="147" mass="15568">MSKSQPWGREKEKGRRYEKQGTKKREAIGLGSVATGVDGEGEGGGGLCCGGTGERRRRECEGGEKTEEFGSGFFDEFRGGERVVGGWLGGAKGGESRGGSCGGVVVFGGFGWSGDAGWWSGGENGGARWLRWLLLVVGWIESQKNKD</sequence>
<accession>A0ABM3QRR8</accession>
<organism evidence="2 3">
    <name type="scientific">Spinacia oleracea</name>
    <name type="common">Spinach</name>
    <dbReference type="NCBI Taxonomy" id="3562"/>
    <lineage>
        <taxon>Eukaryota</taxon>
        <taxon>Viridiplantae</taxon>
        <taxon>Streptophyta</taxon>
        <taxon>Embryophyta</taxon>
        <taxon>Tracheophyta</taxon>
        <taxon>Spermatophyta</taxon>
        <taxon>Magnoliopsida</taxon>
        <taxon>eudicotyledons</taxon>
        <taxon>Gunneridae</taxon>
        <taxon>Pentapetalae</taxon>
        <taxon>Caryophyllales</taxon>
        <taxon>Chenopodiaceae</taxon>
        <taxon>Chenopodioideae</taxon>
        <taxon>Anserineae</taxon>
        <taxon>Spinacia</taxon>
    </lineage>
</organism>
<dbReference type="Proteomes" id="UP000813463">
    <property type="component" value="Chromosome 5"/>
</dbReference>
<feature type="region of interest" description="Disordered" evidence="1">
    <location>
        <begin position="1"/>
        <end position="48"/>
    </location>
</feature>
<protein>
    <submittedName>
        <fullName evidence="3">Uncharacterized protein</fullName>
    </submittedName>
</protein>
<proteinExistence type="predicted"/>